<comment type="subcellular location">
    <subcellularLocation>
        <location evidence="4 17">Cytoplasm</location>
    </subcellularLocation>
</comment>
<evidence type="ECO:0000256" key="15">
    <source>
        <dbReference type="ARBA" id="ARBA00022842"/>
    </source>
</evidence>
<feature type="binding site" evidence="19">
    <location>
        <position position="273"/>
    </location>
    <ligand>
        <name>phosphoenolpyruvate</name>
        <dbReference type="ChEBI" id="CHEBI:58702"/>
    </ligand>
</feature>
<evidence type="ECO:0000256" key="19">
    <source>
        <dbReference type="PIRSR" id="PIRSR000732-2"/>
    </source>
</evidence>
<dbReference type="Pfam" id="PF00391">
    <property type="entry name" value="PEP-utilizers"/>
    <property type="match status" value="1"/>
</dbReference>
<keyword evidence="8 17" id="KW-0813">Transport</keyword>
<keyword evidence="25" id="KW-1185">Reference proteome</keyword>
<feature type="binding site" evidence="20">
    <location>
        <position position="422"/>
    </location>
    <ligand>
        <name>Mg(2+)</name>
        <dbReference type="ChEBI" id="CHEBI:18420"/>
    </ligand>
</feature>
<evidence type="ECO:0000256" key="1">
    <source>
        <dbReference type="ARBA" id="ARBA00000683"/>
    </source>
</evidence>
<evidence type="ECO:0000259" key="21">
    <source>
        <dbReference type="Pfam" id="PF00391"/>
    </source>
</evidence>
<dbReference type="PANTHER" id="PTHR46244">
    <property type="entry name" value="PHOSPHOENOLPYRUVATE-PROTEIN PHOSPHOTRANSFERASE"/>
    <property type="match status" value="1"/>
</dbReference>
<gene>
    <name evidence="24" type="primary">ptsP</name>
    <name evidence="24" type="ORF">G1H11_18745</name>
</gene>
<dbReference type="InterPro" id="IPR023151">
    <property type="entry name" value="PEP_util_CS"/>
</dbReference>
<dbReference type="AlphaFoldDB" id="A0A6N9YRA7"/>
<comment type="catalytic activity">
    <reaction evidence="1 17">
        <text>L-histidyl-[protein] + phosphoenolpyruvate = N(pros)-phospho-L-histidyl-[protein] + pyruvate</text>
        <dbReference type="Rhea" id="RHEA:23880"/>
        <dbReference type="Rhea" id="RHEA-COMP:9745"/>
        <dbReference type="Rhea" id="RHEA-COMP:9746"/>
        <dbReference type="ChEBI" id="CHEBI:15361"/>
        <dbReference type="ChEBI" id="CHEBI:29979"/>
        <dbReference type="ChEBI" id="CHEBI:58702"/>
        <dbReference type="ChEBI" id="CHEBI:64837"/>
        <dbReference type="EC" id="2.7.3.9"/>
    </reaction>
</comment>
<dbReference type="PRINTS" id="PR01736">
    <property type="entry name" value="PHPHTRNFRASE"/>
</dbReference>
<comment type="function">
    <text evidence="3 17">General (non sugar-specific) component of the phosphoenolpyruvate-dependent sugar phosphotransferase system (sugar PTS). This major carbohydrate active-transport system catalyzes the phosphorylation of incoming sugar substrates concomitantly with their translocation across the cell membrane. Enzyme I transfers the phosphoryl group from phosphoenolpyruvate (PEP) to the phosphoryl carrier protein (HPr).</text>
</comment>
<accession>A0A6N9YRA7</accession>
<dbReference type="Pfam" id="PF05524">
    <property type="entry name" value="PEP-utilisers_N"/>
    <property type="match status" value="1"/>
</dbReference>
<dbReference type="SUPFAM" id="SSF47831">
    <property type="entry name" value="Enzyme I of the PEP:sugar phosphotransferase system HPr-binding (sub)domain"/>
    <property type="match status" value="1"/>
</dbReference>
<keyword evidence="9 17" id="KW-0963">Cytoplasm</keyword>
<dbReference type="Gene3D" id="3.20.20.60">
    <property type="entry name" value="Phosphoenolpyruvate-binding domains"/>
    <property type="match status" value="1"/>
</dbReference>
<feature type="domain" description="PEP-utilising enzyme mobile" evidence="21">
    <location>
        <begin position="136"/>
        <end position="206"/>
    </location>
</feature>
<dbReference type="InterPro" id="IPR036618">
    <property type="entry name" value="PtsI_HPr-bd_sf"/>
</dbReference>
<dbReference type="GO" id="GO:0005737">
    <property type="term" value="C:cytoplasm"/>
    <property type="evidence" value="ECO:0007669"/>
    <property type="project" value="UniProtKB-SubCell"/>
</dbReference>
<keyword evidence="12 17" id="KW-0598">Phosphotransferase system</keyword>
<evidence type="ECO:0000256" key="13">
    <source>
        <dbReference type="ARBA" id="ARBA00022723"/>
    </source>
</evidence>
<dbReference type="InterPro" id="IPR008731">
    <property type="entry name" value="PTS_EIN"/>
</dbReference>
<comment type="cofactor">
    <cofactor evidence="2 17 20">
        <name>Mg(2+)</name>
        <dbReference type="ChEBI" id="CHEBI:18420"/>
    </cofactor>
</comment>
<evidence type="ECO:0000256" key="9">
    <source>
        <dbReference type="ARBA" id="ARBA00022490"/>
    </source>
</evidence>
<feature type="binding site" evidence="19">
    <location>
        <position position="432"/>
    </location>
    <ligand>
        <name>phosphoenolpyruvate</name>
        <dbReference type="ChEBI" id="CHEBI:58702"/>
    </ligand>
</feature>
<dbReference type="EMBL" id="JAAGOB010000011">
    <property type="protein sequence ID" value="NED97339.1"/>
    <property type="molecule type" value="Genomic_DNA"/>
</dbReference>
<protein>
    <recommendedName>
        <fullName evidence="7 17">Phosphoenolpyruvate-protein phosphotransferase</fullName>
        <ecNumber evidence="6 17">2.7.3.9</ecNumber>
    </recommendedName>
    <alternativeName>
        <fullName evidence="16 17">Phosphotransferase system, enzyme I</fullName>
    </alternativeName>
</protein>
<feature type="binding site" evidence="19">
    <location>
        <position position="309"/>
    </location>
    <ligand>
        <name>phosphoenolpyruvate</name>
        <dbReference type="ChEBI" id="CHEBI:58702"/>
    </ligand>
</feature>
<evidence type="ECO:0000256" key="3">
    <source>
        <dbReference type="ARBA" id="ARBA00002728"/>
    </source>
</evidence>
<dbReference type="EC" id="2.7.3.9" evidence="6 17"/>
<feature type="binding site" evidence="20">
    <location>
        <position position="398"/>
    </location>
    <ligand>
        <name>Mg(2+)</name>
        <dbReference type="ChEBI" id="CHEBI:18420"/>
    </ligand>
</feature>
<dbReference type="SUPFAM" id="SSF51621">
    <property type="entry name" value="Phosphoenolpyruvate/pyruvate domain"/>
    <property type="match status" value="1"/>
</dbReference>
<dbReference type="Gene3D" id="3.50.30.10">
    <property type="entry name" value="Phosphohistidine domain"/>
    <property type="match status" value="1"/>
</dbReference>
<dbReference type="GO" id="GO:0008965">
    <property type="term" value="F:phosphoenolpyruvate-protein phosphotransferase activity"/>
    <property type="evidence" value="ECO:0007669"/>
    <property type="project" value="UniProtKB-EC"/>
</dbReference>
<evidence type="ECO:0000256" key="20">
    <source>
        <dbReference type="PIRSR" id="PIRSR000732-3"/>
    </source>
</evidence>
<keyword evidence="24" id="KW-0670">Pyruvate</keyword>
<comment type="similarity">
    <text evidence="5 17">Belongs to the PEP-utilizing enzyme family.</text>
</comment>
<dbReference type="InterPro" id="IPR015813">
    <property type="entry name" value="Pyrv/PenolPyrv_kinase-like_dom"/>
</dbReference>
<feature type="active site" description="Tele-phosphohistidine intermediate" evidence="18">
    <location>
        <position position="172"/>
    </location>
</feature>
<evidence type="ECO:0000256" key="2">
    <source>
        <dbReference type="ARBA" id="ARBA00001946"/>
    </source>
</evidence>
<evidence type="ECO:0000259" key="23">
    <source>
        <dbReference type="Pfam" id="PF05524"/>
    </source>
</evidence>
<organism evidence="24 25">
    <name type="scientific">Phytoactinopolyspora alkaliphila</name>
    <dbReference type="NCBI Taxonomy" id="1783498"/>
    <lineage>
        <taxon>Bacteria</taxon>
        <taxon>Bacillati</taxon>
        <taxon>Actinomycetota</taxon>
        <taxon>Actinomycetes</taxon>
        <taxon>Jiangellales</taxon>
        <taxon>Jiangellaceae</taxon>
        <taxon>Phytoactinopolyspora</taxon>
    </lineage>
</organism>
<feature type="active site" description="Proton donor" evidence="18">
    <location>
        <position position="468"/>
    </location>
</feature>
<keyword evidence="11 17" id="KW-0808">Transferase</keyword>
<feature type="binding site" evidence="19">
    <location>
        <begin position="421"/>
        <end position="422"/>
    </location>
    <ligand>
        <name>phosphoenolpyruvate</name>
        <dbReference type="ChEBI" id="CHEBI:58702"/>
    </ligand>
</feature>
<evidence type="ECO:0000259" key="22">
    <source>
        <dbReference type="Pfam" id="PF02896"/>
    </source>
</evidence>
<dbReference type="SUPFAM" id="SSF52009">
    <property type="entry name" value="Phosphohistidine domain"/>
    <property type="match status" value="1"/>
</dbReference>
<evidence type="ECO:0000256" key="12">
    <source>
        <dbReference type="ARBA" id="ARBA00022683"/>
    </source>
</evidence>
<evidence type="ECO:0000256" key="4">
    <source>
        <dbReference type="ARBA" id="ARBA00004496"/>
    </source>
</evidence>
<dbReference type="InterPro" id="IPR024692">
    <property type="entry name" value="PTS_EI"/>
</dbReference>
<dbReference type="Proteomes" id="UP000469185">
    <property type="component" value="Unassembled WGS sequence"/>
</dbReference>
<evidence type="ECO:0000256" key="8">
    <source>
        <dbReference type="ARBA" id="ARBA00022448"/>
    </source>
</evidence>
<keyword evidence="13 17" id="KW-0479">Metal-binding</keyword>
<dbReference type="NCBIfam" id="TIGR01417">
    <property type="entry name" value="PTS_I_fam"/>
    <property type="match status" value="1"/>
</dbReference>
<evidence type="ECO:0000256" key="14">
    <source>
        <dbReference type="ARBA" id="ARBA00022777"/>
    </source>
</evidence>
<feature type="domain" description="Phosphotransferase system enzyme I N-terminal" evidence="23">
    <location>
        <begin position="1"/>
        <end position="109"/>
    </location>
</feature>
<dbReference type="InterPro" id="IPR040442">
    <property type="entry name" value="Pyrv_kinase-like_dom_sf"/>
</dbReference>
<dbReference type="GO" id="GO:0009401">
    <property type="term" value="P:phosphoenolpyruvate-dependent sugar phosphotransferase system"/>
    <property type="evidence" value="ECO:0007669"/>
    <property type="project" value="UniProtKB-KW"/>
</dbReference>
<name>A0A6N9YRA7_9ACTN</name>
<evidence type="ECO:0000256" key="5">
    <source>
        <dbReference type="ARBA" id="ARBA00007837"/>
    </source>
</evidence>
<dbReference type="PIRSF" id="PIRSF000732">
    <property type="entry name" value="PTS_enzyme_I"/>
    <property type="match status" value="1"/>
</dbReference>
<dbReference type="InterPro" id="IPR008279">
    <property type="entry name" value="PEP-util_enz_mobile_dom"/>
</dbReference>
<dbReference type="PANTHER" id="PTHR46244:SF3">
    <property type="entry name" value="PHOSPHOENOLPYRUVATE-PROTEIN PHOSPHOTRANSFERASE"/>
    <property type="match status" value="1"/>
</dbReference>
<comment type="caution">
    <text evidence="24">The sequence shown here is derived from an EMBL/GenBank/DDBJ whole genome shotgun (WGS) entry which is preliminary data.</text>
</comment>
<evidence type="ECO:0000256" key="18">
    <source>
        <dbReference type="PIRSR" id="PIRSR000732-1"/>
    </source>
</evidence>
<evidence type="ECO:0000256" key="10">
    <source>
        <dbReference type="ARBA" id="ARBA00022597"/>
    </source>
</evidence>
<evidence type="ECO:0000256" key="16">
    <source>
        <dbReference type="ARBA" id="ARBA00033235"/>
    </source>
</evidence>
<proteinExistence type="inferred from homology"/>
<evidence type="ECO:0000256" key="7">
    <source>
        <dbReference type="ARBA" id="ARBA00016544"/>
    </source>
</evidence>
<dbReference type="InterPro" id="IPR000121">
    <property type="entry name" value="PEP_util_C"/>
</dbReference>
<dbReference type="InterPro" id="IPR006318">
    <property type="entry name" value="PTS_EI-like"/>
</dbReference>
<dbReference type="InterPro" id="IPR036637">
    <property type="entry name" value="Phosphohistidine_dom_sf"/>
</dbReference>
<evidence type="ECO:0000256" key="11">
    <source>
        <dbReference type="ARBA" id="ARBA00022679"/>
    </source>
</evidence>
<sequence>MAVGPVVRVTEPVRPPENEPAALDAQAASREVAAAFELVAAELERRAALAQATAADILTATAMMARDPSLLAGAQRRLDDGEGPATAVDGAVEEVCASLAAAGGYLAERVTDLRDVRDRVVAHLIGAPQPGLPEYDQPSVLIAHDLAPADTAGLSPATVLGIVTEAGGPTSHTAILAAQLGIPAVVGTGPLTLDDGVVVAVDGETGEIVVGPDEAVQVEWMRRAGARNEQLSRFSGPGRTRDGVPVSLLANIGTAEDATAAAGQDLEGVGLFRTEFLYLDRASAPSVEEQTQSYLAVLRPFGERRVVVRTLDAGADKPLPFAPTGDEENPALGVRGLRLGRRGGSLLSDQLDALAAAAGQCAADVWVMAPMIATAEEATWFADRARAAGLSTVGVMVEVPAAALRAQQVLADVDFVSLGTNDLAQYTMAADRMLGELAPLLDPWQPALLDLIAMTCAGAGGSKPVGVCGEAGGDPLLAPVLAGLGVSSLSMAPSRIPAVRAMLALHDRDRCAQMAAAARAAADAGAARAAVMDLLDSEARSITGR</sequence>
<dbReference type="GO" id="GO:0046872">
    <property type="term" value="F:metal ion binding"/>
    <property type="evidence" value="ECO:0007669"/>
    <property type="project" value="UniProtKB-KW"/>
</dbReference>
<dbReference type="Gene3D" id="1.10.274.10">
    <property type="entry name" value="PtsI, HPr-binding domain"/>
    <property type="match status" value="1"/>
</dbReference>
<keyword evidence="10 17" id="KW-0762">Sugar transport</keyword>
<reference evidence="24 25" key="1">
    <citation type="submission" date="2020-02" db="EMBL/GenBank/DDBJ databases">
        <authorList>
            <person name="Li X.-J."/>
            <person name="Feng X.-M."/>
        </authorList>
    </citation>
    <scope>NUCLEOTIDE SEQUENCE [LARGE SCALE GENOMIC DNA]</scope>
    <source>
        <strain evidence="24 25">CGMCC 4.7225</strain>
    </source>
</reference>
<keyword evidence="14 17" id="KW-0418">Kinase</keyword>
<evidence type="ECO:0000256" key="17">
    <source>
        <dbReference type="PIRNR" id="PIRNR000732"/>
    </source>
</evidence>
<keyword evidence="15 17" id="KW-0460">Magnesium</keyword>
<dbReference type="InterPro" id="IPR050499">
    <property type="entry name" value="PEP-utilizing_PTS_enzyme"/>
</dbReference>
<dbReference type="GO" id="GO:0016301">
    <property type="term" value="F:kinase activity"/>
    <property type="evidence" value="ECO:0007669"/>
    <property type="project" value="UniProtKB-KW"/>
</dbReference>
<evidence type="ECO:0000313" key="25">
    <source>
        <dbReference type="Proteomes" id="UP000469185"/>
    </source>
</evidence>
<feature type="domain" description="PEP-utilising enzyme C-terminal" evidence="22">
    <location>
        <begin position="238"/>
        <end position="504"/>
    </location>
</feature>
<evidence type="ECO:0000256" key="6">
    <source>
        <dbReference type="ARBA" id="ARBA00012232"/>
    </source>
</evidence>
<dbReference type="PROSITE" id="PS00742">
    <property type="entry name" value="PEP_ENZYMES_2"/>
    <property type="match status" value="1"/>
</dbReference>
<evidence type="ECO:0000313" key="24">
    <source>
        <dbReference type="EMBL" id="NED97339.1"/>
    </source>
</evidence>
<dbReference type="Pfam" id="PF02896">
    <property type="entry name" value="PEP-utilizers_C"/>
    <property type="match status" value="1"/>
</dbReference>